<evidence type="ECO:0000256" key="8">
    <source>
        <dbReference type="ARBA" id="ARBA00051875"/>
    </source>
</evidence>
<dbReference type="EC" id="3.6.1.66" evidence="10"/>
<sequence>MDQIYVATTNQGKIREFQEMFQSLDIKMVSLMDTFNDVEDVEETGKTFEENARLKADTYAKTYQIPVMADDSGLTVEALNGEPGIYSARYAGLEKNDDQNLEKLLKNLEGVEQRDAAFVSVIAFARPDEETIVAEGRCEGRITDEPRGSEGFGYDPVFIPNGYEQTMAQLGSTVKNKISHRKHALDAMLKKIKPLL</sequence>
<dbReference type="RefSeq" id="WP_093856250.1">
    <property type="nucleotide sequence ID" value="NZ_BJVZ01000006.1"/>
</dbReference>
<dbReference type="HAMAP" id="MF_01405">
    <property type="entry name" value="Non_canon_purine_NTPase"/>
    <property type="match status" value="1"/>
</dbReference>
<comment type="catalytic activity">
    <reaction evidence="8 10">
        <text>dITP + H2O = dIMP + diphosphate + H(+)</text>
        <dbReference type="Rhea" id="RHEA:28342"/>
        <dbReference type="ChEBI" id="CHEBI:15377"/>
        <dbReference type="ChEBI" id="CHEBI:15378"/>
        <dbReference type="ChEBI" id="CHEBI:33019"/>
        <dbReference type="ChEBI" id="CHEBI:61194"/>
        <dbReference type="ChEBI" id="CHEBI:61382"/>
        <dbReference type="EC" id="3.6.1.66"/>
    </reaction>
</comment>
<evidence type="ECO:0000256" key="6">
    <source>
        <dbReference type="ARBA" id="ARBA00022842"/>
    </source>
</evidence>
<proteinExistence type="inferred from homology"/>
<dbReference type="PANTHER" id="PTHR11067">
    <property type="entry name" value="INOSINE TRIPHOSPHATE PYROPHOSPHATASE/HAM1 PROTEIN"/>
    <property type="match status" value="1"/>
</dbReference>
<evidence type="ECO:0000256" key="10">
    <source>
        <dbReference type="HAMAP-Rule" id="MF_01405"/>
    </source>
</evidence>
<dbReference type="GO" id="GO:0035870">
    <property type="term" value="F:dITP diphosphatase activity"/>
    <property type="evidence" value="ECO:0007669"/>
    <property type="project" value="UniProtKB-UniRule"/>
</dbReference>
<feature type="active site" description="Proton acceptor" evidence="10">
    <location>
        <position position="71"/>
    </location>
</feature>
<dbReference type="NCBIfam" id="NF011397">
    <property type="entry name" value="PRK14822.1"/>
    <property type="match status" value="1"/>
</dbReference>
<dbReference type="FunFam" id="3.90.950.10:FF:000001">
    <property type="entry name" value="dITP/XTP pyrophosphatase"/>
    <property type="match status" value="1"/>
</dbReference>
<comment type="subunit">
    <text evidence="2 10">Homodimer.</text>
</comment>
<dbReference type="STRING" id="237069.SAMN05216498_1788"/>
<comment type="catalytic activity">
    <reaction evidence="10">
        <text>ITP + H2O = IMP + diphosphate + H(+)</text>
        <dbReference type="Rhea" id="RHEA:29399"/>
        <dbReference type="ChEBI" id="CHEBI:15377"/>
        <dbReference type="ChEBI" id="CHEBI:15378"/>
        <dbReference type="ChEBI" id="CHEBI:33019"/>
        <dbReference type="ChEBI" id="CHEBI:58053"/>
        <dbReference type="ChEBI" id="CHEBI:61402"/>
        <dbReference type="EC" id="3.6.1.66"/>
    </reaction>
</comment>
<feature type="binding site" evidence="10">
    <location>
        <position position="71"/>
    </location>
    <ligand>
        <name>Mg(2+)</name>
        <dbReference type="ChEBI" id="CHEBI:18420"/>
    </ligand>
</feature>
<dbReference type="NCBIfam" id="TIGR00042">
    <property type="entry name" value="RdgB/HAM1 family non-canonical purine NTP pyrophosphatase"/>
    <property type="match status" value="1"/>
</dbReference>
<evidence type="ECO:0000256" key="7">
    <source>
        <dbReference type="ARBA" id="ARBA00023080"/>
    </source>
</evidence>
<reference evidence="12 13" key="1">
    <citation type="submission" date="2016-10" db="EMBL/GenBank/DDBJ databases">
        <authorList>
            <person name="de Groot N.N."/>
        </authorList>
    </citation>
    <scope>NUCLEOTIDE SEQUENCE [LARGE SCALE GENOMIC DNA]</scope>
    <source>
        <strain evidence="12 13">CGMCC 1.3442</strain>
    </source>
</reference>
<dbReference type="EMBL" id="FNIG01000003">
    <property type="protein sequence ID" value="SDN23050.1"/>
    <property type="molecule type" value="Genomic_DNA"/>
</dbReference>
<dbReference type="GO" id="GO:0036222">
    <property type="term" value="F:XTP diphosphatase activity"/>
    <property type="evidence" value="ECO:0007669"/>
    <property type="project" value="UniProtKB-UniRule"/>
</dbReference>
<dbReference type="GO" id="GO:0017111">
    <property type="term" value="F:ribonucleoside triphosphate phosphatase activity"/>
    <property type="evidence" value="ECO:0007669"/>
    <property type="project" value="InterPro"/>
</dbReference>
<dbReference type="GO" id="GO:0000166">
    <property type="term" value="F:nucleotide binding"/>
    <property type="evidence" value="ECO:0007669"/>
    <property type="project" value="UniProtKB-KW"/>
</dbReference>
<keyword evidence="3 10" id="KW-0479">Metal-binding</keyword>
<feature type="binding site" evidence="10">
    <location>
        <position position="175"/>
    </location>
    <ligand>
        <name>substrate</name>
    </ligand>
</feature>
<keyword evidence="13" id="KW-1185">Reference proteome</keyword>
<feature type="binding site" evidence="10">
    <location>
        <position position="42"/>
    </location>
    <ligand>
        <name>Mg(2+)</name>
        <dbReference type="ChEBI" id="CHEBI:18420"/>
    </ligand>
</feature>
<evidence type="ECO:0000313" key="13">
    <source>
        <dbReference type="Proteomes" id="UP000199334"/>
    </source>
</evidence>
<dbReference type="CDD" id="cd00515">
    <property type="entry name" value="HAM1"/>
    <property type="match status" value="1"/>
</dbReference>
<evidence type="ECO:0000256" key="2">
    <source>
        <dbReference type="ARBA" id="ARBA00011738"/>
    </source>
</evidence>
<evidence type="ECO:0000256" key="3">
    <source>
        <dbReference type="ARBA" id="ARBA00022723"/>
    </source>
</evidence>
<dbReference type="GO" id="GO:0005829">
    <property type="term" value="C:cytosol"/>
    <property type="evidence" value="ECO:0007669"/>
    <property type="project" value="TreeGrafter"/>
</dbReference>
<protein>
    <recommendedName>
        <fullName evidence="10">dITP/XTP pyrophosphatase</fullName>
        <ecNumber evidence="10">3.6.1.66</ecNumber>
    </recommendedName>
    <alternativeName>
        <fullName evidence="10">Non-canonical purine NTP pyrophosphatase</fullName>
    </alternativeName>
    <alternativeName>
        <fullName evidence="10">Non-standard purine NTP pyrophosphatase</fullName>
    </alternativeName>
    <alternativeName>
        <fullName evidence="10">Nucleoside-triphosphate diphosphatase</fullName>
    </alternativeName>
    <alternativeName>
        <fullName evidence="10">Nucleoside-triphosphate pyrophosphatase</fullName>
        <shortName evidence="10">NTPase</shortName>
    </alternativeName>
</protein>
<feature type="binding site" evidence="10">
    <location>
        <begin position="152"/>
        <end position="155"/>
    </location>
    <ligand>
        <name>substrate</name>
    </ligand>
</feature>
<dbReference type="GO" id="GO:0009117">
    <property type="term" value="P:nucleotide metabolic process"/>
    <property type="evidence" value="ECO:0007669"/>
    <property type="project" value="UniProtKB-KW"/>
</dbReference>
<comment type="function">
    <text evidence="10">Pyrophosphatase that catalyzes the hydrolysis of nucleoside triphosphates to their monophosphate derivatives, with a high preference for the non-canonical purine nucleotides XTP (xanthosine triphosphate), dITP (deoxyinosine triphosphate) and ITP. Seems to function as a house-cleaning enzyme that removes non-canonical purine nucleotides from the nucleotide pool, thus preventing their incorporation into DNA/RNA and avoiding chromosomal lesions.</text>
</comment>
<keyword evidence="4 10" id="KW-0547">Nucleotide-binding</keyword>
<evidence type="ECO:0000256" key="9">
    <source>
        <dbReference type="ARBA" id="ARBA00052017"/>
    </source>
</evidence>
<keyword evidence="6 10" id="KW-0460">Magnesium</keyword>
<dbReference type="SUPFAM" id="SSF52972">
    <property type="entry name" value="ITPase-like"/>
    <property type="match status" value="1"/>
</dbReference>
<dbReference type="InterPro" id="IPR002637">
    <property type="entry name" value="RdgB/HAM1"/>
</dbReference>
<feature type="binding site" evidence="10">
    <location>
        <position position="72"/>
    </location>
    <ligand>
        <name>substrate</name>
    </ligand>
</feature>
<dbReference type="GO" id="GO:0036220">
    <property type="term" value="F:ITP diphosphatase activity"/>
    <property type="evidence" value="ECO:0007669"/>
    <property type="project" value="UniProtKB-UniRule"/>
</dbReference>
<dbReference type="GO" id="GO:0046872">
    <property type="term" value="F:metal ion binding"/>
    <property type="evidence" value="ECO:0007669"/>
    <property type="project" value="UniProtKB-KW"/>
</dbReference>
<dbReference type="GO" id="GO:0009146">
    <property type="term" value="P:purine nucleoside triphosphate catabolic process"/>
    <property type="evidence" value="ECO:0007669"/>
    <property type="project" value="UniProtKB-UniRule"/>
</dbReference>
<gene>
    <name evidence="12" type="ORF">SAMN05216498_1788</name>
</gene>
<organism evidence="12 13">
    <name type="scientific">Tenuibacillus multivorans</name>
    <dbReference type="NCBI Taxonomy" id="237069"/>
    <lineage>
        <taxon>Bacteria</taxon>
        <taxon>Bacillati</taxon>
        <taxon>Bacillota</taxon>
        <taxon>Bacilli</taxon>
        <taxon>Bacillales</taxon>
        <taxon>Bacillaceae</taxon>
        <taxon>Tenuibacillus</taxon>
    </lineage>
</organism>
<dbReference type="Gene3D" id="3.90.950.10">
    <property type="match status" value="1"/>
</dbReference>
<dbReference type="Proteomes" id="UP000199334">
    <property type="component" value="Unassembled WGS sequence"/>
</dbReference>
<dbReference type="PANTHER" id="PTHR11067:SF9">
    <property type="entry name" value="INOSINE TRIPHOSPHATE PYROPHOSPHATASE"/>
    <property type="match status" value="1"/>
</dbReference>
<dbReference type="InterPro" id="IPR020922">
    <property type="entry name" value="dITP/XTP_pyrophosphatase"/>
</dbReference>
<comment type="similarity">
    <text evidence="1 10 11">Belongs to the HAM1 NTPase family.</text>
</comment>
<keyword evidence="7 10" id="KW-0546">Nucleotide metabolism</keyword>
<dbReference type="AlphaFoldDB" id="A0A1G9ZPA9"/>
<keyword evidence="5 10" id="KW-0378">Hydrolase</keyword>
<evidence type="ECO:0000256" key="5">
    <source>
        <dbReference type="ARBA" id="ARBA00022801"/>
    </source>
</evidence>
<dbReference type="Pfam" id="PF01725">
    <property type="entry name" value="Ham1p_like"/>
    <property type="match status" value="1"/>
</dbReference>
<name>A0A1G9ZPA9_9BACI</name>
<feature type="binding site" evidence="10">
    <location>
        <begin position="8"/>
        <end position="13"/>
    </location>
    <ligand>
        <name>substrate</name>
    </ligand>
</feature>
<comment type="cofactor">
    <cofactor evidence="10">
        <name>Mg(2+)</name>
        <dbReference type="ChEBI" id="CHEBI:18420"/>
    </cofactor>
    <text evidence="10">Binds 1 Mg(2+) ion per subunit.</text>
</comment>
<feature type="binding site" evidence="10">
    <location>
        <begin position="180"/>
        <end position="181"/>
    </location>
    <ligand>
        <name>substrate</name>
    </ligand>
</feature>
<dbReference type="OrthoDB" id="9807456at2"/>
<accession>A0A1G9ZPA9</accession>
<evidence type="ECO:0000313" key="12">
    <source>
        <dbReference type="EMBL" id="SDN23050.1"/>
    </source>
</evidence>
<comment type="catalytic activity">
    <reaction evidence="9 10">
        <text>XTP + H2O = XMP + diphosphate + H(+)</text>
        <dbReference type="Rhea" id="RHEA:28610"/>
        <dbReference type="ChEBI" id="CHEBI:15377"/>
        <dbReference type="ChEBI" id="CHEBI:15378"/>
        <dbReference type="ChEBI" id="CHEBI:33019"/>
        <dbReference type="ChEBI" id="CHEBI:57464"/>
        <dbReference type="ChEBI" id="CHEBI:61314"/>
        <dbReference type="EC" id="3.6.1.66"/>
    </reaction>
</comment>
<dbReference type="InterPro" id="IPR029001">
    <property type="entry name" value="ITPase-like_fam"/>
</dbReference>
<evidence type="ECO:0000256" key="11">
    <source>
        <dbReference type="RuleBase" id="RU003781"/>
    </source>
</evidence>
<evidence type="ECO:0000256" key="1">
    <source>
        <dbReference type="ARBA" id="ARBA00008023"/>
    </source>
</evidence>
<evidence type="ECO:0000256" key="4">
    <source>
        <dbReference type="ARBA" id="ARBA00022741"/>
    </source>
</evidence>